<dbReference type="Gene3D" id="3.30.1950.10">
    <property type="entry name" value="wza like domain"/>
    <property type="match status" value="1"/>
</dbReference>
<dbReference type="InterPro" id="IPR003715">
    <property type="entry name" value="Poly_export_N"/>
</dbReference>
<feature type="domain" description="SLBB" evidence="17">
    <location>
        <begin position="170"/>
        <end position="248"/>
    </location>
</feature>
<gene>
    <name evidence="18" type="ORF">SAMN06296008_12114</name>
</gene>
<evidence type="ECO:0000256" key="9">
    <source>
        <dbReference type="ARBA" id="ARBA00023065"/>
    </source>
</evidence>
<keyword evidence="8" id="KW-0625">Polysaccharide transport</keyword>
<dbReference type="PANTHER" id="PTHR33619:SF3">
    <property type="entry name" value="POLYSACCHARIDE EXPORT PROTEIN GFCE-RELATED"/>
    <property type="match status" value="1"/>
</dbReference>
<keyword evidence="11" id="KW-0472">Membrane</keyword>
<evidence type="ECO:0000313" key="18">
    <source>
        <dbReference type="EMBL" id="SMC82275.1"/>
    </source>
</evidence>
<dbReference type="GO" id="GO:0015288">
    <property type="term" value="F:porin activity"/>
    <property type="evidence" value="ECO:0007669"/>
    <property type="project" value="UniProtKB-KW"/>
</dbReference>
<evidence type="ECO:0000256" key="3">
    <source>
        <dbReference type="ARBA" id="ARBA00022448"/>
    </source>
</evidence>
<evidence type="ECO:0000256" key="11">
    <source>
        <dbReference type="ARBA" id="ARBA00023136"/>
    </source>
</evidence>
<evidence type="ECO:0000256" key="5">
    <source>
        <dbReference type="ARBA" id="ARBA00022597"/>
    </source>
</evidence>
<keyword evidence="9" id="KW-0406">Ion transport</keyword>
<keyword evidence="5" id="KW-0762">Sugar transport</keyword>
<dbReference type="OrthoDB" id="9815244at2"/>
<evidence type="ECO:0000256" key="2">
    <source>
        <dbReference type="ARBA" id="ARBA00009450"/>
    </source>
</evidence>
<dbReference type="STRING" id="1938817.SAMN06296008_12114"/>
<dbReference type="PROSITE" id="PS51257">
    <property type="entry name" value="PROKAR_LIPOPROTEIN"/>
    <property type="match status" value="1"/>
</dbReference>
<evidence type="ECO:0000256" key="15">
    <source>
        <dbReference type="SAM" id="SignalP"/>
    </source>
</evidence>
<evidence type="ECO:0000313" key="19">
    <source>
        <dbReference type="Proteomes" id="UP000192708"/>
    </source>
</evidence>
<keyword evidence="10" id="KW-0626">Porin</keyword>
<evidence type="ECO:0000256" key="4">
    <source>
        <dbReference type="ARBA" id="ARBA00022452"/>
    </source>
</evidence>
<evidence type="ECO:0000256" key="6">
    <source>
        <dbReference type="ARBA" id="ARBA00022692"/>
    </source>
</evidence>
<dbReference type="InterPro" id="IPR054765">
    <property type="entry name" value="SLBB_dom"/>
</dbReference>
<keyword evidence="14" id="KW-0449">Lipoprotein</keyword>
<evidence type="ECO:0000256" key="14">
    <source>
        <dbReference type="ARBA" id="ARBA00023288"/>
    </source>
</evidence>
<comment type="similarity">
    <text evidence="2">Belongs to the BexD/CtrA/VexA family.</text>
</comment>
<dbReference type="PANTHER" id="PTHR33619">
    <property type="entry name" value="POLYSACCHARIDE EXPORT PROTEIN GFCE-RELATED"/>
    <property type="match status" value="1"/>
</dbReference>
<comment type="subcellular location">
    <subcellularLocation>
        <location evidence="1">Cell outer membrane</location>
        <topology evidence="1">Multi-pass membrane protein</topology>
    </subcellularLocation>
</comment>
<dbReference type="RefSeq" id="WP_084285998.1">
    <property type="nucleotide sequence ID" value="NZ_FWXJ01000021.1"/>
</dbReference>
<keyword evidence="6" id="KW-0812">Transmembrane</keyword>
<dbReference type="Pfam" id="PF22461">
    <property type="entry name" value="SLBB_2"/>
    <property type="match status" value="2"/>
</dbReference>
<evidence type="ECO:0000256" key="8">
    <source>
        <dbReference type="ARBA" id="ARBA00023047"/>
    </source>
</evidence>
<keyword evidence="13" id="KW-0998">Cell outer membrane</keyword>
<keyword evidence="19" id="KW-1185">Reference proteome</keyword>
<keyword evidence="4" id="KW-1134">Transmembrane beta strand</keyword>
<evidence type="ECO:0000256" key="1">
    <source>
        <dbReference type="ARBA" id="ARBA00004571"/>
    </source>
</evidence>
<reference evidence="18 19" key="1">
    <citation type="submission" date="2017-04" db="EMBL/GenBank/DDBJ databases">
        <authorList>
            <person name="Afonso C.L."/>
            <person name="Miller P.J."/>
            <person name="Scott M.A."/>
            <person name="Spackman E."/>
            <person name="Goraichik I."/>
            <person name="Dimitrov K.M."/>
            <person name="Suarez D.L."/>
            <person name="Swayne D.E."/>
        </authorList>
    </citation>
    <scope>NUCLEOTIDE SEQUENCE [LARGE SCALE GENOMIC DNA]</scope>
    <source>
        <strain evidence="18 19">VK13</strain>
    </source>
</reference>
<name>A0A1W2CAI1_9BURK</name>
<dbReference type="GO" id="GO:0015159">
    <property type="term" value="F:polysaccharide transmembrane transporter activity"/>
    <property type="evidence" value="ECO:0007669"/>
    <property type="project" value="InterPro"/>
</dbReference>
<dbReference type="GO" id="GO:0009279">
    <property type="term" value="C:cell outer membrane"/>
    <property type="evidence" value="ECO:0007669"/>
    <property type="project" value="UniProtKB-SubCell"/>
</dbReference>
<feature type="signal peptide" evidence="15">
    <location>
        <begin position="1"/>
        <end position="21"/>
    </location>
</feature>
<dbReference type="Proteomes" id="UP000192708">
    <property type="component" value="Unassembled WGS sequence"/>
</dbReference>
<dbReference type="AlphaFoldDB" id="A0A1W2CAI1"/>
<sequence length="376" mass="40652">MRLFYCVVMMSLLALTGCTLLPGTSARFIEANEVQDGADQQNYTLVKVTPGLVSKMQQQDAAKAKQLVGTGPLGESSSTYRLGPQDSLRIFVWGNPDLSPVTTQVTQGAVASTPAGRTIDEKGDLFFPLVGTIHAQGLTITEFRQLLTQRLGKYIKDPQIDVDVAGFRSQKVFISGEVRAPGVVPITDQPMRITDALGLVGGLTQEADLYNLVLTRGAVSTRVDLDRIYYSGDTTANIILKNGDVLGVPDRQSRKVFVLGEVGNSIGSNQSRSYIMRRGKMSLTEVLSDAGGLNPFSAAATKVYVMRADDNGDPVIYRLDGRDPASLVMAEQFAIRPRDVVYVSATDVTEIGRFINQFFPLTSVAQSGTSITSNLK</sequence>
<feature type="chain" id="PRO_5012958389" evidence="15">
    <location>
        <begin position="22"/>
        <end position="376"/>
    </location>
</feature>
<keyword evidence="3" id="KW-0813">Transport</keyword>
<evidence type="ECO:0000256" key="12">
    <source>
        <dbReference type="ARBA" id="ARBA00023139"/>
    </source>
</evidence>
<accession>A0A1W2CAI1</accession>
<dbReference type="EMBL" id="FWXJ01000021">
    <property type="protein sequence ID" value="SMC82275.1"/>
    <property type="molecule type" value="Genomic_DNA"/>
</dbReference>
<evidence type="ECO:0000259" key="17">
    <source>
        <dbReference type="Pfam" id="PF22461"/>
    </source>
</evidence>
<dbReference type="Gene3D" id="3.10.560.10">
    <property type="entry name" value="Outer membrane lipoprotein wza domain like"/>
    <property type="match status" value="2"/>
</dbReference>
<feature type="domain" description="SLBB" evidence="17">
    <location>
        <begin position="255"/>
        <end position="343"/>
    </location>
</feature>
<dbReference type="Pfam" id="PF02563">
    <property type="entry name" value="Poly_export"/>
    <property type="match status" value="1"/>
</dbReference>
<keyword evidence="7 15" id="KW-0732">Signal</keyword>
<proteinExistence type="inferred from homology"/>
<feature type="domain" description="Polysaccharide export protein N-terminal" evidence="16">
    <location>
        <begin position="76"/>
        <end position="164"/>
    </location>
</feature>
<dbReference type="GO" id="GO:0046930">
    <property type="term" value="C:pore complex"/>
    <property type="evidence" value="ECO:0007669"/>
    <property type="project" value="UniProtKB-KW"/>
</dbReference>
<evidence type="ECO:0000259" key="16">
    <source>
        <dbReference type="Pfam" id="PF02563"/>
    </source>
</evidence>
<evidence type="ECO:0000256" key="10">
    <source>
        <dbReference type="ARBA" id="ARBA00023114"/>
    </source>
</evidence>
<evidence type="ECO:0000256" key="7">
    <source>
        <dbReference type="ARBA" id="ARBA00022729"/>
    </source>
</evidence>
<keyword evidence="12" id="KW-0564">Palmitate</keyword>
<dbReference type="InterPro" id="IPR049712">
    <property type="entry name" value="Poly_export"/>
</dbReference>
<evidence type="ECO:0000256" key="13">
    <source>
        <dbReference type="ARBA" id="ARBA00023237"/>
    </source>
</evidence>
<dbReference type="GO" id="GO:0006811">
    <property type="term" value="P:monoatomic ion transport"/>
    <property type="evidence" value="ECO:0007669"/>
    <property type="project" value="UniProtKB-KW"/>
</dbReference>
<organism evidence="18 19">
    <name type="scientific">Polynucleobacter kasalickyi</name>
    <dbReference type="NCBI Taxonomy" id="1938817"/>
    <lineage>
        <taxon>Bacteria</taxon>
        <taxon>Pseudomonadati</taxon>
        <taxon>Pseudomonadota</taxon>
        <taxon>Betaproteobacteria</taxon>
        <taxon>Burkholderiales</taxon>
        <taxon>Burkholderiaceae</taxon>
        <taxon>Polynucleobacter</taxon>
    </lineage>
</organism>
<protein>
    <submittedName>
        <fullName evidence="18">Polysaccharide export outer membrane protein</fullName>
    </submittedName>
</protein>